<reference evidence="2" key="1">
    <citation type="submission" date="2023-05" db="EMBL/GenBank/DDBJ databases">
        <authorList>
            <person name="Stuckert A."/>
        </authorList>
    </citation>
    <scope>NUCLEOTIDE SEQUENCE</scope>
</reference>
<evidence type="ECO:0000313" key="3">
    <source>
        <dbReference type="Proteomes" id="UP001162483"/>
    </source>
</evidence>
<comment type="caution">
    <text evidence="2">The sequence shown here is derived from an EMBL/GenBank/DDBJ whole genome shotgun (WGS) entry which is preliminary data.</text>
</comment>
<dbReference type="Proteomes" id="UP001162483">
    <property type="component" value="Unassembled WGS sequence"/>
</dbReference>
<dbReference type="EMBL" id="CATNWA010003731">
    <property type="protein sequence ID" value="CAI9546092.1"/>
    <property type="molecule type" value="Genomic_DNA"/>
</dbReference>
<evidence type="ECO:0000256" key="1">
    <source>
        <dbReference type="SAM" id="MobiDB-lite"/>
    </source>
</evidence>
<keyword evidence="3" id="KW-1185">Reference proteome</keyword>
<name>A0ABN9BF63_9NEOB</name>
<gene>
    <name evidence="2" type="ORF">SPARVUS_LOCUS2783186</name>
</gene>
<feature type="compositionally biased region" description="Polar residues" evidence="1">
    <location>
        <begin position="39"/>
        <end position="57"/>
    </location>
</feature>
<protein>
    <submittedName>
        <fullName evidence="2">Uncharacterized protein</fullName>
    </submittedName>
</protein>
<feature type="non-terminal residue" evidence="2">
    <location>
        <position position="1"/>
    </location>
</feature>
<feature type="region of interest" description="Disordered" evidence="1">
    <location>
        <begin position="26"/>
        <end position="62"/>
    </location>
</feature>
<sequence length="113" mass="11468">WGVYPAGLFQQQAAAAAASAANNSNQQAATQASQGQQQVMRSATNQRPLTPNQGQQGQQNDSLAAANSALAFGQGLATSMSGYQVLAPTAYYDQSGALVVGPGARAGLATQVR</sequence>
<proteinExistence type="predicted"/>
<feature type="non-terminal residue" evidence="2">
    <location>
        <position position="113"/>
    </location>
</feature>
<accession>A0ABN9BF63</accession>
<organism evidence="2 3">
    <name type="scientific">Staurois parvus</name>
    <dbReference type="NCBI Taxonomy" id="386267"/>
    <lineage>
        <taxon>Eukaryota</taxon>
        <taxon>Metazoa</taxon>
        <taxon>Chordata</taxon>
        <taxon>Craniata</taxon>
        <taxon>Vertebrata</taxon>
        <taxon>Euteleostomi</taxon>
        <taxon>Amphibia</taxon>
        <taxon>Batrachia</taxon>
        <taxon>Anura</taxon>
        <taxon>Neobatrachia</taxon>
        <taxon>Ranoidea</taxon>
        <taxon>Ranidae</taxon>
        <taxon>Staurois</taxon>
    </lineage>
</organism>
<evidence type="ECO:0000313" key="2">
    <source>
        <dbReference type="EMBL" id="CAI9546092.1"/>
    </source>
</evidence>
<feature type="compositionally biased region" description="Low complexity" evidence="1">
    <location>
        <begin position="26"/>
        <end position="38"/>
    </location>
</feature>